<comment type="similarity">
    <text evidence="2">Belongs to the monovalent cation:proton antiporter 2 (CPA2) transporter (TC 2.A.37) family.</text>
</comment>
<evidence type="ECO:0000313" key="10">
    <source>
        <dbReference type="EMBL" id="KKU63070.1"/>
    </source>
</evidence>
<protein>
    <submittedName>
        <fullName evidence="10">Sodium/hydrogen exchanger</fullName>
    </submittedName>
</protein>
<dbReference type="GO" id="GO:0006813">
    <property type="term" value="P:potassium ion transport"/>
    <property type="evidence" value="ECO:0007669"/>
    <property type="project" value="InterPro"/>
</dbReference>
<evidence type="ECO:0000256" key="7">
    <source>
        <dbReference type="SAM" id="Phobius"/>
    </source>
</evidence>
<name>A0A0G1UZD5_9BACT</name>
<comment type="subcellular location">
    <subcellularLocation>
        <location evidence="1">Membrane</location>
        <topology evidence="1">Multi-pass membrane protein</topology>
    </subcellularLocation>
</comment>
<feature type="transmembrane region" description="Helical" evidence="7">
    <location>
        <begin position="241"/>
        <end position="257"/>
    </location>
</feature>
<dbReference type="Pfam" id="PF00999">
    <property type="entry name" value="Na_H_Exchanger"/>
    <property type="match status" value="1"/>
</dbReference>
<feature type="transmembrane region" description="Helical" evidence="7">
    <location>
        <begin position="269"/>
        <end position="288"/>
    </location>
</feature>
<evidence type="ECO:0000256" key="6">
    <source>
        <dbReference type="ARBA" id="ARBA00023136"/>
    </source>
</evidence>
<evidence type="ECO:0000256" key="3">
    <source>
        <dbReference type="ARBA" id="ARBA00022448"/>
    </source>
</evidence>
<feature type="transmembrane region" description="Helical" evidence="7">
    <location>
        <begin position="294"/>
        <end position="316"/>
    </location>
</feature>
<dbReference type="InterPro" id="IPR006153">
    <property type="entry name" value="Cation/H_exchanger_TM"/>
</dbReference>
<feature type="domain" description="Cation/H+ exchanger transmembrane" evidence="8">
    <location>
        <begin position="15"/>
        <end position="369"/>
    </location>
</feature>
<feature type="transmembrane region" description="Helical" evidence="7">
    <location>
        <begin position="30"/>
        <end position="48"/>
    </location>
</feature>
<keyword evidence="6 7" id="KW-0472">Membrane</keyword>
<proteinExistence type="inferred from homology"/>
<evidence type="ECO:0000256" key="1">
    <source>
        <dbReference type="ARBA" id="ARBA00004141"/>
    </source>
</evidence>
<dbReference type="PANTHER" id="PTHR42751:SF3">
    <property type="entry name" value="SODIUM_GLUTAMATE SYMPORTER"/>
    <property type="match status" value="1"/>
</dbReference>
<dbReference type="GO" id="GO:0016020">
    <property type="term" value="C:membrane"/>
    <property type="evidence" value="ECO:0007669"/>
    <property type="project" value="UniProtKB-SubCell"/>
</dbReference>
<dbReference type="AlphaFoldDB" id="A0A0G1UZD5"/>
<feature type="transmembrane region" description="Helical" evidence="7">
    <location>
        <begin position="116"/>
        <end position="135"/>
    </location>
</feature>
<dbReference type="PANTHER" id="PTHR42751">
    <property type="entry name" value="SODIUM/HYDROGEN EXCHANGER FAMILY/TRKA DOMAIN PROTEIN"/>
    <property type="match status" value="1"/>
</dbReference>
<dbReference type="SUPFAM" id="SSF51735">
    <property type="entry name" value="NAD(P)-binding Rossmann-fold domains"/>
    <property type="match status" value="1"/>
</dbReference>
<feature type="domain" description="RCK N-terminal" evidence="9">
    <location>
        <begin position="413"/>
        <end position="532"/>
    </location>
</feature>
<feature type="transmembrane region" description="Helical" evidence="7">
    <location>
        <begin position="215"/>
        <end position="235"/>
    </location>
</feature>
<gene>
    <name evidence="10" type="ORF">UX86_C0035G0011</name>
</gene>
<evidence type="ECO:0000256" key="5">
    <source>
        <dbReference type="ARBA" id="ARBA00022989"/>
    </source>
</evidence>
<feature type="transmembrane region" description="Helical" evidence="7">
    <location>
        <begin position="85"/>
        <end position="104"/>
    </location>
</feature>
<dbReference type="Proteomes" id="UP000034502">
    <property type="component" value="Unassembled WGS sequence"/>
</dbReference>
<evidence type="ECO:0000259" key="8">
    <source>
        <dbReference type="Pfam" id="PF00999"/>
    </source>
</evidence>
<dbReference type="EMBL" id="LCNU01000035">
    <property type="protein sequence ID" value="KKU63070.1"/>
    <property type="molecule type" value="Genomic_DNA"/>
</dbReference>
<dbReference type="InterPro" id="IPR036291">
    <property type="entry name" value="NAD(P)-bd_dom_sf"/>
</dbReference>
<dbReference type="GO" id="GO:0015297">
    <property type="term" value="F:antiporter activity"/>
    <property type="evidence" value="ECO:0007669"/>
    <property type="project" value="InterPro"/>
</dbReference>
<evidence type="ECO:0000313" key="11">
    <source>
        <dbReference type="Proteomes" id="UP000034502"/>
    </source>
</evidence>
<evidence type="ECO:0000256" key="4">
    <source>
        <dbReference type="ARBA" id="ARBA00022692"/>
    </source>
</evidence>
<keyword evidence="3" id="KW-0813">Transport</keyword>
<feature type="transmembrane region" description="Helical" evidence="7">
    <location>
        <begin position="54"/>
        <end position="73"/>
    </location>
</feature>
<dbReference type="Gene3D" id="3.40.50.720">
    <property type="entry name" value="NAD(P)-binding Rossmann-like Domain"/>
    <property type="match status" value="1"/>
</dbReference>
<keyword evidence="4 7" id="KW-0812">Transmembrane</keyword>
<dbReference type="STRING" id="1618364.UX86_C0035G0011"/>
<accession>A0A0G1UZD5</accession>
<feature type="transmembrane region" description="Helical" evidence="7">
    <location>
        <begin position="174"/>
        <end position="195"/>
    </location>
</feature>
<keyword evidence="5 7" id="KW-1133">Transmembrane helix</keyword>
<feature type="transmembrane region" description="Helical" evidence="7">
    <location>
        <begin position="354"/>
        <end position="373"/>
    </location>
</feature>
<sequence>MTDVFGGLAGVLGLAAVGGVAAKALKQPAIIGYLAAGLLISASGWRGYGNNEQIIRLLGTMGVTLLLFLAGMELPLSELRRMGKVSLITGICQIIITSLVGWGISRILGFGPAESVFLGIGLTFGSTILVIKLLSEKGETQSLHGKIAMGYLLVQDFVAIGLLVVLAGTNGGQATLIDIVLIAVKAAAMTAGAVWLSEKVLKQAVDYLGESTETLFISSIGWCLAVAAIAASPWVGFSVEIGGFLAGLSLAATVEHAQIISRVRPLRDFFLTWFFVSMGAGVTLSQIGRMWLPSLIMSVYVIAGNPLIVMAILGALGYRKRTMFMASLAVGQISEFSLILAVGAVAAKQAGSEILIILTTVAMITMTTSAYVITHAEKIYKSFGSKIADLFEKKQSSNITSEAEQSMPENHAVLFGHNRMGSIIRPALERLGFEVIVVDFNPAVIEKLKQQNINAVFGDMADHELFQSLNLEKAKLVVSTVPDATDEAQFLEELSGSRKKSLPRRQTVILTARDTEGAKTLYRVGADYVLVPHLVGGEYLAGILEKHISDADFITREGKRHRGMIGA</sequence>
<dbReference type="InterPro" id="IPR038770">
    <property type="entry name" value="Na+/solute_symporter_sf"/>
</dbReference>
<evidence type="ECO:0000259" key="9">
    <source>
        <dbReference type="Pfam" id="PF02254"/>
    </source>
</evidence>
<evidence type="ECO:0000256" key="2">
    <source>
        <dbReference type="ARBA" id="ARBA00005551"/>
    </source>
</evidence>
<comment type="caution">
    <text evidence="10">The sequence shown here is derived from an EMBL/GenBank/DDBJ whole genome shotgun (WGS) entry which is preliminary data.</text>
</comment>
<organism evidence="10 11">
    <name type="scientific">Candidatus Amesbacteria bacterium GW2011_GWC1_47_15</name>
    <dbReference type="NCBI Taxonomy" id="1618364"/>
    <lineage>
        <taxon>Bacteria</taxon>
        <taxon>Candidatus Amesiibacteriota</taxon>
    </lineage>
</organism>
<dbReference type="Pfam" id="PF02254">
    <property type="entry name" value="TrkA_N"/>
    <property type="match status" value="1"/>
</dbReference>
<dbReference type="Gene3D" id="1.20.1530.20">
    <property type="match status" value="1"/>
</dbReference>
<feature type="transmembrane region" description="Helical" evidence="7">
    <location>
        <begin position="6"/>
        <end position="25"/>
    </location>
</feature>
<dbReference type="GO" id="GO:1902600">
    <property type="term" value="P:proton transmembrane transport"/>
    <property type="evidence" value="ECO:0007669"/>
    <property type="project" value="InterPro"/>
</dbReference>
<reference evidence="10 11" key="1">
    <citation type="journal article" date="2015" name="Nature">
        <title>rRNA introns, odd ribosomes, and small enigmatic genomes across a large radiation of phyla.</title>
        <authorList>
            <person name="Brown C.T."/>
            <person name="Hug L.A."/>
            <person name="Thomas B.C."/>
            <person name="Sharon I."/>
            <person name="Castelle C.J."/>
            <person name="Singh A."/>
            <person name="Wilkins M.J."/>
            <person name="Williams K.H."/>
            <person name="Banfield J.F."/>
        </authorList>
    </citation>
    <scope>NUCLEOTIDE SEQUENCE [LARGE SCALE GENOMIC DNA]</scope>
</reference>
<feature type="transmembrane region" description="Helical" evidence="7">
    <location>
        <begin position="147"/>
        <end position="168"/>
    </location>
</feature>
<dbReference type="InterPro" id="IPR003148">
    <property type="entry name" value="RCK_N"/>
</dbReference>
<feature type="transmembrane region" description="Helical" evidence="7">
    <location>
        <begin position="328"/>
        <end position="348"/>
    </location>
</feature>